<evidence type="ECO:0000313" key="3">
    <source>
        <dbReference type="Proteomes" id="UP000188388"/>
    </source>
</evidence>
<feature type="transmembrane region" description="Helical" evidence="1">
    <location>
        <begin position="110"/>
        <end position="130"/>
    </location>
</feature>
<dbReference type="AlphaFoldDB" id="A0A1R3V8E6"/>
<name>A0A1R3V8E6_9HYPH</name>
<evidence type="ECO:0000313" key="2">
    <source>
        <dbReference type="EMBL" id="SIT55519.1"/>
    </source>
</evidence>
<proteinExistence type="predicted"/>
<protein>
    <recommendedName>
        <fullName evidence="4">DUF1345 domain-containing protein</fullName>
    </recommendedName>
</protein>
<keyword evidence="1" id="KW-0472">Membrane</keyword>
<keyword evidence="1" id="KW-1133">Transmembrane helix</keyword>
<evidence type="ECO:0008006" key="4">
    <source>
        <dbReference type="Google" id="ProtNLM"/>
    </source>
</evidence>
<organism evidence="2 3">
    <name type="scientific">Mesorhizobium prunaredense</name>
    <dbReference type="NCBI Taxonomy" id="1631249"/>
    <lineage>
        <taxon>Bacteria</taxon>
        <taxon>Pseudomonadati</taxon>
        <taxon>Pseudomonadota</taxon>
        <taxon>Alphaproteobacteria</taxon>
        <taxon>Hyphomicrobiales</taxon>
        <taxon>Phyllobacteriaceae</taxon>
        <taxon>Mesorhizobium</taxon>
    </lineage>
</organism>
<reference evidence="3" key="1">
    <citation type="submission" date="2017-01" db="EMBL/GenBank/DDBJ databases">
        <authorList>
            <person name="Brunel B."/>
        </authorList>
    </citation>
    <scope>NUCLEOTIDE SEQUENCE [LARGE SCALE GENOMIC DNA]</scope>
</reference>
<dbReference type="Proteomes" id="UP000188388">
    <property type="component" value="Unassembled WGS sequence"/>
</dbReference>
<keyword evidence="3" id="KW-1185">Reference proteome</keyword>
<sequence length="221" mass="23809">MRMANAAALTRPEPRWGPALAIVAVLVLLAVLPRHVQIMPVWVSYVVALAVLVPMAAVTFPVGDIHFWLRAERAVILVFAGAYVVNTALELADMIGVLSLGPPETRAVTLLSSSLAIWVTNVLAFAMLYWQIDSGGPAARKSGDNLPDWLFPQAAMPDVASPGWRPFFFDYLSLAYNTATAFSPTDVLPLSRRAKMLTMLESAISLLTLAIVAARAVNAVP</sequence>
<feature type="transmembrane region" description="Helical" evidence="1">
    <location>
        <begin position="74"/>
        <end position="98"/>
    </location>
</feature>
<feature type="transmembrane region" description="Helical" evidence="1">
    <location>
        <begin position="43"/>
        <end position="62"/>
    </location>
</feature>
<keyword evidence="1" id="KW-0812">Transmembrane</keyword>
<dbReference type="STRING" id="1631249.BQ8794_220083"/>
<evidence type="ECO:0000256" key="1">
    <source>
        <dbReference type="SAM" id="Phobius"/>
    </source>
</evidence>
<gene>
    <name evidence="2" type="ORF">BQ8794_220083</name>
</gene>
<dbReference type="EMBL" id="FTPD01000015">
    <property type="protein sequence ID" value="SIT55519.1"/>
    <property type="molecule type" value="Genomic_DNA"/>
</dbReference>
<feature type="transmembrane region" description="Helical" evidence="1">
    <location>
        <begin position="197"/>
        <end position="217"/>
    </location>
</feature>
<accession>A0A1R3V8E6</accession>